<evidence type="ECO:0000256" key="5">
    <source>
        <dbReference type="PIRSR" id="PIRSR500134-3"/>
    </source>
</evidence>
<dbReference type="PIRSF" id="PIRSF000124">
    <property type="entry name" value="UDPglc_GDPman_dh"/>
    <property type="match status" value="1"/>
</dbReference>
<gene>
    <name evidence="7" type="ORF">SAMN05421848_0140</name>
</gene>
<dbReference type="InterPro" id="IPR028357">
    <property type="entry name" value="UDPglc_DH_bac"/>
</dbReference>
<dbReference type="SUPFAM" id="SSF52413">
    <property type="entry name" value="UDP-glucose/GDP-mannose dehydrogenase C-terminal domain"/>
    <property type="match status" value="1"/>
</dbReference>
<dbReference type="InterPro" id="IPR017476">
    <property type="entry name" value="UDP-Glc/GDP-Man"/>
</dbReference>
<proteinExistence type="inferred from homology"/>
<dbReference type="GO" id="GO:0006065">
    <property type="term" value="P:UDP-glucuronate biosynthetic process"/>
    <property type="evidence" value="ECO:0007669"/>
    <property type="project" value="UniProtKB-UniPathway"/>
</dbReference>
<dbReference type="EC" id="1.1.1.22" evidence="3"/>
<evidence type="ECO:0000313" key="8">
    <source>
        <dbReference type="Proteomes" id="UP000199046"/>
    </source>
</evidence>
<dbReference type="RefSeq" id="WP_090129830.1">
    <property type="nucleotide sequence ID" value="NZ_FOLY01000001.1"/>
</dbReference>
<dbReference type="PIRSF" id="PIRSF500134">
    <property type="entry name" value="UDPglc_DH_bac"/>
    <property type="match status" value="1"/>
</dbReference>
<protein>
    <recommendedName>
        <fullName evidence="1 3">UDP-glucose 6-dehydrogenase</fullName>
        <ecNumber evidence="3">1.1.1.22</ecNumber>
    </recommendedName>
</protein>
<feature type="domain" description="UDP-glucose/GDP-mannose dehydrogenase C-terminal" evidence="6">
    <location>
        <begin position="304"/>
        <end position="408"/>
    </location>
</feature>
<dbReference type="Pfam" id="PF03720">
    <property type="entry name" value="UDPG_MGDP_dh_C"/>
    <property type="match status" value="1"/>
</dbReference>
<dbReference type="InterPro" id="IPR014027">
    <property type="entry name" value="UDP-Glc/GDP-Man_DH_C"/>
</dbReference>
<dbReference type="Pfam" id="PF00984">
    <property type="entry name" value="UDPG_MGDP_dh"/>
    <property type="match status" value="1"/>
</dbReference>
<feature type="binding site" evidence="4">
    <location>
        <position position="247"/>
    </location>
    <ligand>
        <name>substrate</name>
    </ligand>
</feature>
<dbReference type="NCBIfam" id="TIGR03026">
    <property type="entry name" value="NDP-sugDHase"/>
    <property type="match status" value="1"/>
</dbReference>
<dbReference type="GO" id="GO:0051287">
    <property type="term" value="F:NAD binding"/>
    <property type="evidence" value="ECO:0007669"/>
    <property type="project" value="InterPro"/>
</dbReference>
<dbReference type="SUPFAM" id="SSF51735">
    <property type="entry name" value="NAD(P)-binding Rossmann-fold domains"/>
    <property type="match status" value="1"/>
</dbReference>
<organism evidence="7 8">
    <name type="scientific">Kushneria avicenniae</name>
    <dbReference type="NCBI Taxonomy" id="402385"/>
    <lineage>
        <taxon>Bacteria</taxon>
        <taxon>Pseudomonadati</taxon>
        <taxon>Pseudomonadota</taxon>
        <taxon>Gammaproteobacteria</taxon>
        <taxon>Oceanospirillales</taxon>
        <taxon>Halomonadaceae</taxon>
        <taxon>Kushneria</taxon>
    </lineage>
</organism>
<dbReference type="Gene3D" id="1.20.5.100">
    <property type="entry name" value="Cytochrome c1, transmembrane anchor, C-terminal"/>
    <property type="match status" value="1"/>
</dbReference>
<dbReference type="UniPathway" id="UPA00038">
    <property type="reaction ID" value="UER00491"/>
</dbReference>
<dbReference type="SUPFAM" id="SSF48179">
    <property type="entry name" value="6-phosphogluconate dehydrogenase C-terminal domain-like"/>
    <property type="match status" value="1"/>
</dbReference>
<dbReference type="PANTHER" id="PTHR43750:SF3">
    <property type="entry name" value="UDP-GLUCOSE 6-DEHYDROGENASE TUAD"/>
    <property type="match status" value="1"/>
</dbReference>
<dbReference type="SMART" id="SM00984">
    <property type="entry name" value="UDPG_MGDP_dh_C"/>
    <property type="match status" value="1"/>
</dbReference>
<keyword evidence="8" id="KW-1185">Reference proteome</keyword>
<accession>A0A1I1FHY3</accession>
<feature type="binding site" evidence="5">
    <location>
        <position position="142"/>
    </location>
    <ligand>
        <name>NAD(+)</name>
        <dbReference type="ChEBI" id="CHEBI:57540"/>
    </ligand>
</feature>
<dbReference type="InterPro" id="IPR036291">
    <property type="entry name" value="NAD(P)-bd_dom_sf"/>
</dbReference>
<dbReference type="EMBL" id="FOLY01000001">
    <property type="protein sequence ID" value="SFB98924.1"/>
    <property type="molecule type" value="Genomic_DNA"/>
</dbReference>
<feature type="binding site" evidence="4">
    <location>
        <position position="311"/>
    </location>
    <ligand>
        <name>substrate</name>
    </ligand>
</feature>
<dbReference type="GO" id="GO:0003979">
    <property type="term" value="F:UDP-glucose 6-dehydrogenase activity"/>
    <property type="evidence" value="ECO:0007669"/>
    <property type="project" value="UniProtKB-EC"/>
</dbReference>
<evidence type="ECO:0000256" key="3">
    <source>
        <dbReference type="PIRNR" id="PIRNR000124"/>
    </source>
</evidence>
<feature type="binding site" evidence="4">
    <location>
        <begin position="239"/>
        <end position="243"/>
    </location>
    <ligand>
        <name>substrate</name>
    </ligand>
</feature>
<dbReference type="PANTHER" id="PTHR43750">
    <property type="entry name" value="UDP-GLUCOSE 6-DEHYDROGENASE TUAD"/>
    <property type="match status" value="1"/>
</dbReference>
<dbReference type="Gene3D" id="3.40.50.720">
    <property type="entry name" value="NAD(P)-binding Rossmann-like Domain"/>
    <property type="match status" value="2"/>
</dbReference>
<dbReference type="GO" id="GO:0000271">
    <property type="term" value="P:polysaccharide biosynthetic process"/>
    <property type="evidence" value="ECO:0007669"/>
    <property type="project" value="InterPro"/>
</dbReference>
<evidence type="ECO:0000256" key="2">
    <source>
        <dbReference type="ARBA" id="ARBA00023002"/>
    </source>
</evidence>
<comment type="similarity">
    <text evidence="3">Belongs to the UDP-glucose/GDP-mannose dehydrogenase family.</text>
</comment>
<evidence type="ECO:0000259" key="6">
    <source>
        <dbReference type="SMART" id="SM00984"/>
    </source>
</evidence>
<keyword evidence="2 3" id="KW-0560">Oxidoreductase</keyword>
<dbReference type="AlphaFoldDB" id="A0A1I1FHY3"/>
<dbReference type="InterPro" id="IPR014026">
    <property type="entry name" value="UDP-Glc/GDP-Man_DH_dimer"/>
</dbReference>
<dbReference type="InterPro" id="IPR008927">
    <property type="entry name" value="6-PGluconate_DH-like_C_sf"/>
</dbReference>
<feature type="binding site" evidence="4">
    <location>
        <position position="194"/>
    </location>
    <ligand>
        <name>substrate</name>
    </ligand>
</feature>
<evidence type="ECO:0000256" key="4">
    <source>
        <dbReference type="PIRSR" id="PIRSR500134-2"/>
    </source>
</evidence>
<evidence type="ECO:0000256" key="1">
    <source>
        <dbReference type="ARBA" id="ARBA00015132"/>
    </source>
</evidence>
<dbReference type="STRING" id="402385.SAMN05421848_0140"/>
<name>A0A1I1FHY3_9GAMM</name>
<sequence length="436" mass="49174">MQVVVHGSELSAATAAAALSMVGHQVYWWPHPAQPWNVLAETDWIRNEPGLYHQLSQSIDNGSLTLCESSKSLPSASVYWLAVSADQRNDADQWVEQTLGREPHDFVLVNNSTFPIGHTEVLESLLRKERQIAVALPDMLEEGRAMATFTRPDSWILGSEDEWATRQIGELLRAFNRRENNVRLMPRRAAELTKLAVIGMLATRVSYMNELASLADSLDVDIELVRQAMGSDRRIGREYLYPGCGFGGPSFARNLYRLSNIRAREGQHNGLIEHVVQVNEQKQEELFRKLWQYYDGDLKGRTVAVWGAAFKPGTARIAHAPVLRLLDALWAQGVHVRLHDPAALPAIEHYYGQHPLLTLSGTAQSACENVDALLLVTEWKEYWNPDWRRLSTLMTTPLILDGRNIYDPSFVAQHGFVYRGIGRSADPEESEGREDR</sequence>
<comment type="catalytic activity">
    <reaction evidence="3">
        <text>UDP-alpha-D-glucose + 2 NAD(+) + H2O = UDP-alpha-D-glucuronate + 2 NADH + 3 H(+)</text>
        <dbReference type="Rhea" id="RHEA:23596"/>
        <dbReference type="ChEBI" id="CHEBI:15377"/>
        <dbReference type="ChEBI" id="CHEBI:15378"/>
        <dbReference type="ChEBI" id="CHEBI:57540"/>
        <dbReference type="ChEBI" id="CHEBI:57945"/>
        <dbReference type="ChEBI" id="CHEBI:58052"/>
        <dbReference type="ChEBI" id="CHEBI:58885"/>
        <dbReference type="EC" id="1.1.1.22"/>
    </reaction>
</comment>
<dbReference type="Proteomes" id="UP000199046">
    <property type="component" value="Unassembled WGS sequence"/>
</dbReference>
<dbReference type="OrthoDB" id="9803238at2"/>
<reference evidence="8" key="1">
    <citation type="submission" date="2016-10" db="EMBL/GenBank/DDBJ databases">
        <authorList>
            <person name="Varghese N."/>
            <person name="Submissions S."/>
        </authorList>
    </citation>
    <scope>NUCLEOTIDE SEQUENCE [LARGE SCALE GENOMIC DNA]</scope>
    <source>
        <strain evidence="8">DSM 23439</strain>
    </source>
</reference>
<feature type="binding site" evidence="5">
    <location>
        <position position="113"/>
    </location>
    <ligand>
        <name>NAD(+)</name>
        <dbReference type="ChEBI" id="CHEBI:57540"/>
    </ligand>
</feature>
<keyword evidence="3 5" id="KW-0520">NAD</keyword>
<dbReference type="InterPro" id="IPR036220">
    <property type="entry name" value="UDP-Glc/GDP-Man_DH_C_sf"/>
</dbReference>
<evidence type="ECO:0000313" key="7">
    <source>
        <dbReference type="EMBL" id="SFB98924.1"/>
    </source>
</evidence>